<keyword evidence="1" id="KW-0472">Membrane</keyword>
<dbReference type="Proteomes" id="UP000444980">
    <property type="component" value="Unassembled WGS sequence"/>
</dbReference>
<keyword evidence="4" id="KW-1185">Reference proteome</keyword>
<dbReference type="RefSeq" id="WP_161927970.1">
    <property type="nucleotide sequence ID" value="NZ_BJOU01000002.1"/>
</dbReference>
<feature type="signal peptide" evidence="2">
    <location>
        <begin position="1"/>
        <end position="20"/>
    </location>
</feature>
<evidence type="ECO:0000256" key="1">
    <source>
        <dbReference type="SAM" id="Phobius"/>
    </source>
</evidence>
<keyword evidence="2" id="KW-0732">Signal</keyword>
<dbReference type="EMBL" id="BJOU01000002">
    <property type="protein sequence ID" value="GED98569.1"/>
    <property type="molecule type" value="Genomic_DNA"/>
</dbReference>
<name>A0A7I9V0D6_9ACTN</name>
<feature type="chain" id="PRO_5038363152" description="DUF916 domain-containing protein" evidence="2">
    <location>
        <begin position="21"/>
        <end position="333"/>
    </location>
</feature>
<dbReference type="OrthoDB" id="4336304at2"/>
<comment type="caution">
    <text evidence="3">The sequence shown here is derived from an EMBL/GenBank/DDBJ whole genome shotgun (WGS) entry which is preliminary data.</text>
</comment>
<sequence length="333" mass="35252">MASRLVGAALALGAVGFTLAPTEAPRAGASVLEVRTHILDTASATANTSLSPLDSAGARVMAYPGATTPAVVDIVNRSASARRFRIRPSGLVSINGQLQHVIPAPITGPASWVRVPDREIVVPRESSIPVHLTLTVPSDASAGDHAAGLIVDDLDAPPSARRATTPLYVKIPGERRQHLMFRRVSLTSTTPVAIPFRSRPAMMTYELINDGNAVVHGNLEVGVESLFGLSGATQRRANITIFPGGSVSGQIPVTILPTVTVKPHAVISVPFVAQAVQYFSDEPLVETYQVEASGETTVLAPAGELAIALTTLGGGWLWWLRARRRALRTRPQR</sequence>
<keyword evidence="1" id="KW-0812">Transmembrane</keyword>
<gene>
    <name evidence="3" type="ORF">nbrc107697_26080</name>
</gene>
<evidence type="ECO:0000313" key="4">
    <source>
        <dbReference type="Proteomes" id="UP000444980"/>
    </source>
</evidence>
<organism evidence="3 4">
    <name type="scientific">Gordonia crocea</name>
    <dbReference type="NCBI Taxonomy" id="589162"/>
    <lineage>
        <taxon>Bacteria</taxon>
        <taxon>Bacillati</taxon>
        <taxon>Actinomycetota</taxon>
        <taxon>Actinomycetes</taxon>
        <taxon>Mycobacteriales</taxon>
        <taxon>Gordoniaceae</taxon>
        <taxon>Gordonia</taxon>
    </lineage>
</organism>
<accession>A0A7I9V0D6</accession>
<protein>
    <recommendedName>
        <fullName evidence="5">DUF916 domain-containing protein</fullName>
    </recommendedName>
</protein>
<reference evidence="4" key="1">
    <citation type="submission" date="2019-06" db="EMBL/GenBank/DDBJ databases">
        <title>Gordonia isolated from sludge of a wastewater treatment plant.</title>
        <authorList>
            <person name="Tamura T."/>
            <person name="Aoyama K."/>
            <person name="Kang Y."/>
            <person name="Saito S."/>
            <person name="Akiyama N."/>
            <person name="Yazawa K."/>
            <person name="Gonoi T."/>
            <person name="Mikami Y."/>
        </authorList>
    </citation>
    <scope>NUCLEOTIDE SEQUENCE [LARGE SCALE GENOMIC DNA]</scope>
    <source>
        <strain evidence="4">NBRC 107697</strain>
    </source>
</reference>
<feature type="transmembrane region" description="Helical" evidence="1">
    <location>
        <begin position="298"/>
        <end position="320"/>
    </location>
</feature>
<dbReference type="AlphaFoldDB" id="A0A7I9V0D6"/>
<evidence type="ECO:0008006" key="5">
    <source>
        <dbReference type="Google" id="ProtNLM"/>
    </source>
</evidence>
<keyword evidence="1" id="KW-1133">Transmembrane helix</keyword>
<evidence type="ECO:0000313" key="3">
    <source>
        <dbReference type="EMBL" id="GED98569.1"/>
    </source>
</evidence>
<proteinExistence type="predicted"/>
<evidence type="ECO:0000256" key="2">
    <source>
        <dbReference type="SAM" id="SignalP"/>
    </source>
</evidence>